<protein>
    <submittedName>
        <fullName evidence="1">Uncharacterized protein</fullName>
    </submittedName>
</protein>
<organism evidence="1 2">
    <name type="scientific">Culex pipiens pipiens</name>
    <name type="common">Northern house mosquito</name>
    <dbReference type="NCBI Taxonomy" id="38569"/>
    <lineage>
        <taxon>Eukaryota</taxon>
        <taxon>Metazoa</taxon>
        <taxon>Ecdysozoa</taxon>
        <taxon>Arthropoda</taxon>
        <taxon>Hexapoda</taxon>
        <taxon>Insecta</taxon>
        <taxon>Pterygota</taxon>
        <taxon>Neoptera</taxon>
        <taxon>Endopterygota</taxon>
        <taxon>Diptera</taxon>
        <taxon>Nematocera</taxon>
        <taxon>Culicoidea</taxon>
        <taxon>Culicidae</taxon>
        <taxon>Culicinae</taxon>
        <taxon>Culicini</taxon>
        <taxon>Culex</taxon>
        <taxon>Culex</taxon>
    </lineage>
</organism>
<proteinExistence type="predicted"/>
<dbReference type="EMBL" id="JBEHCU010009385">
    <property type="protein sequence ID" value="KAL1379994.1"/>
    <property type="molecule type" value="Genomic_DNA"/>
</dbReference>
<gene>
    <name evidence="1" type="ORF">pipiens_014521</name>
</gene>
<dbReference type="Proteomes" id="UP001562425">
    <property type="component" value="Unassembled WGS sequence"/>
</dbReference>
<name>A0ABD1CU93_CULPP</name>
<accession>A0ABD1CU93</accession>
<sequence length="83" mass="9172">MMILKRIGSFLNAEKLPLASEVNMSEHAAGSIKLAIHHNDKGEGTLYRLKKNSLIHVHPGASLLGRRVAIYCNYPADGEFCRP</sequence>
<evidence type="ECO:0000313" key="2">
    <source>
        <dbReference type="Proteomes" id="UP001562425"/>
    </source>
</evidence>
<evidence type="ECO:0000313" key="1">
    <source>
        <dbReference type="EMBL" id="KAL1379994.1"/>
    </source>
</evidence>
<comment type="caution">
    <text evidence="1">The sequence shown here is derived from an EMBL/GenBank/DDBJ whole genome shotgun (WGS) entry which is preliminary data.</text>
</comment>
<keyword evidence="2" id="KW-1185">Reference proteome</keyword>
<dbReference type="AlphaFoldDB" id="A0ABD1CU93"/>
<reference evidence="1 2" key="1">
    <citation type="submission" date="2024-05" db="EMBL/GenBank/DDBJ databases">
        <title>Culex pipiens pipiens assembly and annotation.</title>
        <authorList>
            <person name="Alout H."/>
            <person name="Durand T."/>
        </authorList>
    </citation>
    <scope>NUCLEOTIDE SEQUENCE [LARGE SCALE GENOMIC DNA]</scope>
    <source>
        <strain evidence="1">HA-2024</strain>
        <tissue evidence="1">Whole body</tissue>
    </source>
</reference>